<evidence type="ECO:0000256" key="1">
    <source>
        <dbReference type="SAM" id="Phobius"/>
    </source>
</evidence>
<gene>
    <name evidence="2" type="ORF">MFFC18_23230</name>
</gene>
<reference evidence="2 3" key="1">
    <citation type="submission" date="2019-08" db="EMBL/GenBank/DDBJ databases">
        <title>Deep-cultivation of Planctomycetes and their phenomic and genomic characterization uncovers novel biology.</title>
        <authorList>
            <person name="Wiegand S."/>
            <person name="Jogler M."/>
            <person name="Boedeker C."/>
            <person name="Pinto D."/>
            <person name="Vollmers J."/>
            <person name="Rivas-Marin E."/>
            <person name="Kohn T."/>
            <person name="Peeters S.H."/>
            <person name="Heuer A."/>
            <person name="Rast P."/>
            <person name="Oberbeckmann S."/>
            <person name="Bunk B."/>
            <person name="Jeske O."/>
            <person name="Meyerdierks A."/>
            <person name="Storesund J.E."/>
            <person name="Kallscheuer N."/>
            <person name="Luecker S."/>
            <person name="Lage O.M."/>
            <person name="Pohl T."/>
            <person name="Merkel B.J."/>
            <person name="Hornburger P."/>
            <person name="Mueller R.-W."/>
            <person name="Bruemmer F."/>
            <person name="Labrenz M."/>
            <person name="Spormann A.M."/>
            <person name="Op den Camp H."/>
            <person name="Overmann J."/>
            <person name="Amann R."/>
            <person name="Jetten M.S.M."/>
            <person name="Mascher T."/>
            <person name="Medema M.H."/>
            <person name="Devos D.P."/>
            <person name="Kaster A.-K."/>
            <person name="Ovreas L."/>
            <person name="Rohde M."/>
            <person name="Galperin M.Y."/>
            <person name="Jogler C."/>
        </authorList>
    </citation>
    <scope>NUCLEOTIDE SEQUENCE [LARGE SCALE GENOMIC DNA]</scope>
    <source>
        <strain evidence="2 3">FC18</strain>
    </source>
</reference>
<dbReference type="STRING" id="980251.GCA_001642875_04872"/>
<keyword evidence="1" id="KW-0472">Membrane</keyword>
<dbReference type="AlphaFoldDB" id="A0A5B9PII6"/>
<accession>A0A5B9PII6</accession>
<protein>
    <submittedName>
        <fullName evidence="2">Pseudopilin GspJ</fullName>
    </submittedName>
</protein>
<dbReference type="EMBL" id="CP042912">
    <property type="protein sequence ID" value="QEG22443.1"/>
    <property type="molecule type" value="Genomic_DNA"/>
</dbReference>
<dbReference type="KEGG" id="mff:MFFC18_23230"/>
<dbReference type="RefSeq" id="WP_075086532.1">
    <property type="nucleotide sequence ID" value="NZ_CP042912.1"/>
</dbReference>
<dbReference type="OrthoDB" id="9812770at2"/>
<keyword evidence="1" id="KW-1133">Transmembrane helix</keyword>
<organism evidence="2 3">
    <name type="scientific">Mariniblastus fucicola</name>
    <dbReference type="NCBI Taxonomy" id="980251"/>
    <lineage>
        <taxon>Bacteria</taxon>
        <taxon>Pseudomonadati</taxon>
        <taxon>Planctomycetota</taxon>
        <taxon>Planctomycetia</taxon>
        <taxon>Pirellulales</taxon>
        <taxon>Pirellulaceae</taxon>
        <taxon>Mariniblastus</taxon>
    </lineage>
</organism>
<evidence type="ECO:0000313" key="3">
    <source>
        <dbReference type="Proteomes" id="UP000322214"/>
    </source>
</evidence>
<dbReference type="InterPro" id="IPR045584">
    <property type="entry name" value="Pilin-like"/>
</dbReference>
<proteinExistence type="predicted"/>
<dbReference type="Proteomes" id="UP000322214">
    <property type="component" value="Chromosome"/>
</dbReference>
<sequence length="293" mass="33328">MLLGKEIRIRRDGYNLLELILAMALMVVVMSGIASAINAYMVQVAKQQARVERELVARNSLTMMANDIRSAIQYKATDYGGLNVLLETYAMMDGVIEEREEEDQIFDEEEVSFRPTMLGTSNAIMLDISRLPRLDQYNPLLEKTSERESTVSDIKSISYFFSAEKGGYDPKISRRENEITGGMYRREIDRAVANFRGDETLQVMPDDFAELVASEVAEINFKYFDGNDWTDSWDSEEEGGFPTAIEITLIIDPRRTSSASTGYQYNGFDRTVMTQERLTVFLPMAEPALEEEE</sequence>
<keyword evidence="1" id="KW-0812">Transmembrane</keyword>
<evidence type="ECO:0000313" key="2">
    <source>
        <dbReference type="EMBL" id="QEG22443.1"/>
    </source>
</evidence>
<name>A0A5B9PII6_9BACT</name>
<feature type="transmembrane region" description="Helical" evidence="1">
    <location>
        <begin position="20"/>
        <end position="41"/>
    </location>
</feature>
<dbReference type="SUPFAM" id="SSF54523">
    <property type="entry name" value="Pili subunits"/>
    <property type="match status" value="1"/>
</dbReference>
<keyword evidence="3" id="KW-1185">Reference proteome</keyword>